<evidence type="ECO:0000256" key="1">
    <source>
        <dbReference type="ARBA" id="ARBA00022490"/>
    </source>
</evidence>
<dbReference type="GO" id="GO:0008289">
    <property type="term" value="F:lipid binding"/>
    <property type="evidence" value="ECO:0007669"/>
    <property type="project" value="UniProtKB-KW"/>
</dbReference>
<dbReference type="InterPro" id="IPR010921">
    <property type="entry name" value="Trp_repressor/repl_initiator"/>
</dbReference>
<dbReference type="GO" id="GO:0006275">
    <property type="term" value="P:regulation of DNA replication"/>
    <property type="evidence" value="ECO:0007669"/>
    <property type="project" value="InterPro"/>
</dbReference>
<dbReference type="RefSeq" id="WP_006715572.1">
    <property type="nucleotide sequence ID" value="NZ_CP007032.1"/>
</dbReference>
<name>W0ECB3_9FIRM</name>
<keyword evidence="1" id="KW-0963">Cytoplasm</keyword>
<comment type="similarity">
    <text evidence="7">Belongs to the DnaA family.</text>
</comment>
<keyword evidence="2 7" id="KW-0235">DNA replication</keyword>
<dbReference type="GO" id="GO:0005886">
    <property type="term" value="C:plasma membrane"/>
    <property type="evidence" value="ECO:0007669"/>
    <property type="project" value="TreeGrafter"/>
</dbReference>
<dbReference type="PANTHER" id="PTHR30050">
    <property type="entry name" value="CHROMOSOMAL REPLICATION INITIATOR PROTEIN DNAA"/>
    <property type="match status" value="1"/>
</dbReference>
<evidence type="ECO:0000256" key="4">
    <source>
        <dbReference type="ARBA" id="ARBA00022840"/>
    </source>
</evidence>
<keyword evidence="11" id="KW-1185">Reference proteome</keyword>
<dbReference type="InterPro" id="IPR013159">
    <property type="entry name" value="DnaA_C"/>
</dbReference>
<evidence type="ECO:0000256" key="7">
    <source>
        <dbReference type="RuleBase" id="RU004227"/>
    </source>
</evidence>
<dbReference type="eggNOG" id="COG0593">
    <property type="taxonomic scope" value="Bacteria"/>
</dbReference>
<evidence type="ECO:0000313" key="11">
    <source>
        <dbReference type="Proteomes" id="UP000010847"/>
    </source>
</evidence>
<evidence type="ECO:0000256" key="3">
    <source>
        <dbReference type="ARBA" id="ARBA00022741"/>
    </source>
</evidence>
<dbReference type="Pfam" id="PF08299">
    <property type="entry name" value="Bac_DnaA_C"/>
    <property type="match status" value="1"/>
</dbReference>
<evidence type="ECO:0000256" key="6">
    <source>
        <dbReference type="ARBA" id="ARBA00023125"/>
    </source>
</evidence>
<evidence type="ECO:0000259" key="8">
    <source>
        <dbReference type="SMART" id="SM00382"/>
    </source>
</evidence>
<dbReference type="PRINTS" id="PR00051">
    <property type="entry name" value="DNAA"/>
</dbReference>
<feature type="domain" description="Chromosomal replication initiator DnaA C-terminal" evidence="9">
    <location>
        <begin position="234"/>
        <end position="302"/>
    </location>
</feature>
<dbReference type="OrthoDB" id="9807019at2"/>
<dbReference type="HOGENOM" id="CLU_026910_3_2_9"/>
<keyword evidence="6" id="KW-0238">DNA-binding</keyword>
<dbReference type="Gene3D" id="3.40.50.300">
    <property type="entry name" value="P-loop containing nucleotide triphosphate hydrolases"/>
    <property type="match status" value="1"/>
</dbReference>
<keyword evidence="5" id="KW-0446">Lipid-binding</keyword>
<dbReference type="GO" id="GO:0006270">
    <property type="term" value="P:DNA replication initiation"/>
    <property type="evidence" value="ECO:0007669"/>
    <property type="project" value="InterPro"/>
</dbReference>
<dbReference type="InterPro" id="IPR003593">
    <property type="entry name" value="AAA+_ATPase"/>
</dbReference>
<dbReference type="GO" id="GO:0003688">
    <property type="term" value="F:DNA replication origin binding"/>
    <property type="evidence" value="ECO:0007669"/>
    <property type="project" value="TreeGrafter"/>
</dbReference>
<dbReference type="Pfam" id="PF00308">
    <property type="entry name" value="Bac_DnaA"/>
    <property type="match status" value="1"/>
</dbReference>
<evidence type="ECO:0000259" key="9">
    <source>
        <dbReference type="SMART" id="SM00760"/>
    </source>
</evidence>
<dbReference type="SUPFAM" id="SSF52540">
    <property type="entry name" value="P-loop containing nucleoside triphosphate hydrolases"/>
    <property type="match status" value="1"/>
</dbReference>
<dbReference type="AlphaFoldDB" id="W0ECB3"/>
<sequence length="328" mass="38122">MELLISHFNRLAADTLQNYDLEKAQPVTLIYGPPGVGKTELLRKVYHQHKNSQVLLIDALTFSQKYVLAVQEGSLNEFRIYLRNLKLIILDRFEALKGKKHTLEEFLHTLDDLVSQDGKILVSFQGEPQELSFMSIKLSSRLLGGMTLPIFTPSHDELADFANRYARSHFLNLPEEVLQSIADQTSNLSEVQKMIQDFRVFSRNNVENKTDEFNKSYWGDFLKAQKDRNEVELTPDNILRIISELTGVLSQDIKGNSRAKDLLTARKFAVYAIRKLNGWSYPELGEYFQKAHSVMIKSYRQFEQMMKEDPDWRNKFEILRTYFIQDKG</sequence>
<evidence type="ECO:0000313" key="10">
    <source>
        <dbReference type="EMBL" id="AHF08520.1"/>
    </source>
</evidence>
<dbReference type="SUPFAM" id="SSF48295">
    <property type="entry name" value="TrpR-like"/>
    <property type="match status" value="1"/>
</dbReference>
<dbReference type="GO" id="GO:0005524">
    <property type="term" value="F:ATP binding"/>
    <property type="evidence" value="ECO:0007669"/>
    <property type="project" value="UniProtKB-KW"/>
</dbReference>
<dbReference type="STRING" id="871968.DESME_06525"/>
<dbReference type="SMART" id="SM00382">
    <property type="entry name" value="AAA"/>
    <property type="match status" value="1"/>
</dbReference>
<keyword evidence="4" id="KW-0067">ATP-binding</keyword>
<dbReference type="PANTHER" id="PTHR30050:SF2">
    <property type="entry name" value="CHROMOSOMAL REPLICATION INITIATOR PROTEIN DNAA"/>
    <property type="match status" value="1"/>
</dbReference>
<keyword evidence="3" id="KW-0547">Nucleotide-binding</keyword>
<dbReference type="InterPro" id="IPR013317">
    <property type="entry name" value="DnaA_dom"/>
</dbReference>
<accession>W0ECB3</accession>
<dbReference type="CDD" id="cd00009">
    <property type="entry name" value="AAA"/>
    <property type="match status" value="1"/>
</dbReference>
<reference evidence="10 11" key="1">
    <citation type="submission" date="2013-12" db="EMBL/GenBank/DDBJ databases">
        <authorList>
            <consortium name="DOE Joint Genome Institute"/>
            <person name="Smidt H."/>
            <person name="Huntemann M."/>
            <person name="Han J."/>
            <person name="Chen A."/>
            <person name="Kyrpides N."/>
            <person name="Mavromatis K."/>
            <person name="Markowitz V."/>
            <person name="Palaniappan K."/>
            <person name="Ivanova N."/>
            <person name="Schaumberg A."/>
            <person name="Pati A."/>
            <person name="Liolios K."/>
            <person name="Nordberg H.P."/>
            <person name="Cantor M.N."/>
            <person name="Hua S.X."/>
            <person name="Woyke T."/>
        </authorList>
    </citation>
    <scope>NUCLEOTIDE SEQUENCE [LARGE SCALE GENOMIC DNA]</scope>
    <source>
        <strain evidence="11">DSM 15288</strain>
    </source>
</reference>
<evidence type="ECO:0000256" key="5">
    <source>
        <dbReference type="ARBA" id="ARBA00023121"/>
    </source>
</evidence>
<feature type="domain" description="AAA+ ATPase" evidence="8">
    <location>
        <begin position="24"/>
        <end position="176"/>
    </location>
</feature>
<proteinExistence type="inferred from homology"/>
<evidence type="ECO:0000256" key="2">
    <source>
        <dbReference type="ARBA" id="ARBA00022705"/>
    </source>
</evidence>
<dbReference type="Proteomes" id="UP000010847">
    <property type="component" value="Chromosome"/>
</dbReference>
<dbReference type="EMBL" id="CP007032">
    <property type="protein sequence ID" value="AHF08520.1"/>
    <property type="molecule type" value="Genomic_DNA"/>
</dbReference>
<dbReference type="InterPro" id="IPR027417">
    <property type="entry name" value="P-loop_NTPase"/>
</dbReference>
<dbReference type="InterPro" id="IPR020591">
    <property type="entry name" value="Chromosome_initiator_DnaA-like"/>
</dbReference>
<dbReference type="Gene3D" id="1.10.1750.10">
    <property type="match status" value="1"/>
</dbReference>
<gene>
    <name evidence="10" type="ORF">DESME_06525</name>
</gene>
<dbReference type="SMART" id="SM00760">
    <property type="entry name" value="Bac_DnaA_C"/>
    <property type="match status" value="1"/>
</dbReference>
<dbReference type="KEGG" id="dmt:DESME_06525"/>
<protein>
    <submittedName>
        <fullName evidence="10">Uncharacterized protein</fullName>
    </submittedName>
</protein>
<organism evidence="10 11">
    <name type="scientific">Desulfitobacterium metallireducens DSM 15288</name>
    <dbReference type="NCBI Taxonomy" id="871968"/>
    <lineage>
        <taxon>Bacteria</taxon>
        <taxon>Bacillati</taxon>
        <taxon>Bacillota</taxon>
        <taxon>Clostridia</taxon>
        <taxon>Eubacteriales</taxon>
        <taxon>Desulfitobacteriaceae</taxon>
        <taxon>Desulfitobacterium</taxon>
    </lineage>
</organism>